<keyword evidence="3" id="KW-1185">Reference proteome</keyword>
<dbReference type="PANTHER" id="PTHR40590">
    <property type="entry name" value="CYTOPLASMIC PROTEIN-RELATED"/>
    <property type="match status" value="1"/>
</dbReference>
<name>A0A9W4W320_PSEHA</name>
<dbReference type="Pfam" id="PF01963">
    <property type="entry name" value="TraB_PrgY_gumN"/>
    <property type="match status" value="1"/>
</dbReference>
<evidence type="ECO:0000313" key="3">
    <source>
        <dbReference type="Proteomes" id="UP001152447"/>
    </source>
</evidence>
<dbReference type="Proteomes" id="UP001152447">
    <property type="component" value="Unassembled WGS sequence"/>
</dbReference>
<keyword evidence="1" id="KW-0732">Signal</keyword>
<evidence type="ECO:0000313" key="2">
    <source>
        <dbReference type="EMBL" id="CAH9055586.1"/>
    </source>
</evidence>
<accession>A0A9W4W320</accession>
<dbReference type="InterPro" id="IPR047111">
    <property type="entry name" value="YbaP-like"/>
</dbReference>
<proteinExistence type="predicted"/>
<feature type="chain" id="PRO_5040886624" description="TraB/GumN family protein" evidence="1">
    <location>
        <begin position="26"/>
        <end position="292"/>
    </location>
</feature>
<dbReference type="PANTHER" id="PTHR40590:SF1">
    <property type="entry name" value="CYTOPLASMIC PROTEIN"/>
    <property type="match status" value="1"/>
</dbReference>
<sequence length="292" mass="33197">MNVSLRISHLFMVLLLLAFSVNGYAAPALFKIEKQGASSYLFGTVHVGDASMKGLPQKVTHALDNSNQVVVEVDINKLSPLQMQQRSMPFMLLTNGRTLQSELSEKNYQLLKDYFAKKSIDIAMFNSFKPWAVMLTMMQIEFQNAGYSDKNGIDKQILEYAQKHSINIAELETIEQQLQMFNGLESLSNAMMAETFEQLSDINTYFITLVDAWKKGDMQTLTGYYHTSFDDSQYGQQSEQVMLIERNNNWVTQLTPKLEQGKVFIAVGALHLVEQHGLIKQLRDQGFKVTQL</sequence>
<gene>
    <name evidence="2" type="ORF">PSEHALCIP103_01271</name>
</gene>
<comment type="caution">
    <text evidence="2">The sequence shown here is derived from an EMBL/GenBank/DDBJ whole genome shotgun (WGS) entry which is preliminary data.</text>
</comment>
<evidence type="ECO:0008006" key="4">
    <source>
        <dbReference type="Google" id="ProtNLM"/>
    </source>
</evidence>
<organism evidence="2 3">
    <name type="scientific">Pseudoalteromonas haloplanktis</name>
    <name type="common">Alteromonas haloplanktis</name>
    <dbReference type="NCBI Taxonomy" id="228"/>
    <lineage>
        <taxon>Bacteria</taxon>
        <taxon>Pseudomonadati</taxon>
        <taxon>Pseudomonadota</taxon>
        <taxon>Gammaproteobacteria</taxon>
        <taxon>Alteromonadales</taxon>
        <taxon>Pseudoalteromonadaceae</taxon>
        <taxon>Pseudoalteromonas</taxon>
    </lineage>
</organism>
<dbReference type="CDD" id="cd14789">
    <property type="entry name" value="Tiki"/>
    <property type="match status" value="1"/>
</dbReference>
<dbReference type="InterPro" id="IPR002816">
    <property type="entry name" value="TraB/PrgY/GumN_fam"/>
</dbReference>
<dbReference type="RefSeq" id="WP_076922186.1">
    <property type="nucleotide sequence ID" value="NZ_CAMAPB010000014.1"/>
</dbReference>
<protein>
    <recommendedName>
        <fullName evidence="4">TraB/GumN family protein</fullName>
    </recommendedName>
</protein>
<feature type="signal peptide" evidence="1">
    <location>
        <begin position="1"/>
        <end position="25"/>
    </location>
</feature>
<dbReference type="AlphaFoldDB" id="A0A9W4W320"/>
<dbReference type="EMBL" id="CAMAPB010000014">
    <property type="protein sequence ID" value="CAH9055586.1"/>
    <property type="molecule type" value="Genomic_DNA"/>
</dbReference>
<evidence type="ECO:0000256" key="1">
    <source>
        <dbReference type="SAM" id="SignalP"/>
    </source>
</evidence>
<reference evidence="2" key="1">
    <citation type="submission" date="2022-07" db="EMBL/GenBank/DDBJ databases">
        <authorList>
            <person name="Criscuolo A."/>
        </authorList>
    </citation>
    <scope>NUCLEOTIDE SEQUENCE</scope>
    <source>
        <strain evidence="2">CIP103197</strain>
    </source>
</reference>